<feature type="transmembrane region" description="Helical" evidence="1">
    <location>
        <begin position="316"/>
        <end position="334"/>
    </location>
</feature>
<keyword evidence="1" id="KW-0472">Membrane</keyword>
<dbReference type="PANTHER" id="PTHR23028:SF53">
    <property type="entry name" value="ACYL_TRANSF_3 DOMAIN-CONTAINING PROTEIN"/>
    <property type="match status" value="1"/>
</dbReference>
<evidence type="ECO:0000313" key="3">
    <source>
        <dbReference type="EMBL" id="GFE82171.1"/>
    </source>
</evidence>
<dbReference type="InterPro" id="IPR050879">
    <property type="entry name" value="Acyltransferase_3"/>
</dbReference>
<gene>
    <name evidence="3" type="ORF">GCM10011487_41710</name>
</gene>
<evidence type="ECO:0000259" key="2">
    <source>
        <dbReference type="Pfam" id="PF01757"/>
    </source>
</evidence>
<feature type="transmembrane region" description="Helical" evidence="1">
    <location>
        <begin position="346"/>
        <end position="372"/>
    </location>
</feature>
<comment type="caution">
    <text evidence="3">The sequence shown here is derived from an EMBL/GenBank/DDBJ whole genome shotgun (WGS) entry which is preliminary data.</text>
</comment>
<dbReference type="Pfam" id="PF01757">
    <property type="entry name" value="Acyl_transf_3"/>
    <property type="match status" value="1"/>
</dbReference>
<sequence length="400" mass="44926">MTTAQSSVSVAPVQKLHFFQHIPALDGLRGIAILLVLIHNAGHFGAHPSGAFWVTALIAAIGWVGVQLFFVLSGFLITAKLLETQDAPNYFSVFFGRRILRIFPLYYAALIVGLLIVPAITQQPAGGEASTSHQVWLWTFLLNWVHPLGLPTYGFPHFWSLAVEEQFYLIWPFIVYKATQTTLARTCYALIAAALVIRTVLALGGATEDMIYEFTFCRMDALAMGALLAVWLQSPDRTRLLQEKAAARLIPAAFAIVLLGAVFSRLYTRSLLFTQTLGYTLLAVFFALILLACLIGTSKLNRWCRQFLSTSLLRSLGKYSFAMYVFHFPIQLRLESFLPLFEQRFAAWSGIAFLVVVGLASYVAAFFSYHLYEKHFLRLKSWFTPRARLEPSQSELPRHA</sequence>
<feature type="transmembrane region" description="Helical" evidence="1">
    <location>
        <begin position="99"/>
        <end position="120"/>
    </location>
</feature>
<feature type="transmembrane region" description="Helical" evidence="1">
    <location>
        <begin position="211"/>
        <end position="233"/>
    </location>
</feature>
<dbReference type="GO" id="GO:0016747">
    <property type="term" value="F:acyltransferase activity, transferring groups other than amino-acyl groups"/>
    <property type="evidence" value="ECO:0007669"/>
    <property type="project" value="InterPro"/>
</dbReference>
<evidence type="ECO:0000313" key="4">
    <source>
        <dbReference type="Proteomes" id="UP000445000"/>
    </source>
</evidence>
<name>A0A829YH68_9GAMM</name>
<dbReference type="EMBL" id="BLJN01000004">
    <property type="protein sequence ID" value="GFE82171.1"/>
    <property type="molecule type" value="Genomic_DNA"/>
</dbReference>
<dbReference type="GO" id="GO:0016020">
    <property type="term" value="C:membrane"/>
    <property type="evidence" value="ECO:0007669"/>
    <property type="project" value="TreeGrafter"/>
</dbReference>
<feature type="transmembrane region" description="Helical" evidence="1">
    <location>
        <begin position="276"/>
        <end position="295"/>
    </location>
</feature>
<dbReference type="InterPro" id="IPR002656">
    <property type="entry name" value="Acyl_transf_3_dom"/>
</dbReference>
<keyword evidence="1" id="KW-0812">Transmembrane</keyword>
<dbReference type="AlphaFoldDB" id="A0A829YH68"/>
<organism evidence="3 4">
    <name type="scientific">Steroidobacter agaridevorans</name>
    <dbReference type="NCBI Taxonomy" id="2695856"/>
    <lineage>
        <taxon>Bacteria</taxon>
        <taxon>Pseudomonadati</taxon>
        <taxon>Pseudomonadota</taxon>
        <taxon>Gammaproteobacteria</taxon>
        <taxon>Steroidobacterales</taxon>
        <taxon>Steroidobacteraceae</taxon>
        <taxon>Steroidobacter</taxon>
    </lineage>
</organism>
<proteinExistence type="predicted"/>
<keyword evidence="3" id="KW-0012">Acyltransferase</keyword>
<feature type="transmembrane region" description="Helical" evidence="1">
    <location>
        <begin position="187"/>
        <end position="205"/>
    </location>
</feature>
<dbReference type="PANTHER" id="PTHR23028">
    <property type="entry name" value="ACETYLTRANSFERASE"/>
    <property type="match status" value="1"/>
</dbReference>
<dbReference type="Proteomes" id="UP000445000">
    <property type="component" value="Unassembled WGS sequence"/>
</dbReference>
<dbReference type="GO" id="GO:0009103">
    <property type="term" value="P:lipopolysaccharide biosynthetic process"/>
    <property type="evidence" value="ECO:0007669"/>
    <property type="project" value="TreeGrafter"/>
</dbReference>
<evidence type="ECO:0000256" key="1">
    <source>
        <dbReference type="SAM" id="Phobius"/>
    </source>
</evidence>
<feature type="transmembrane region" description="Helical" evidence="1">
    <location>
        <begin position="27"/>
        <end position="46"/>
    </location>
</feature>
<feature type="transmembrane region" description="Helical" evidence="1">
    <location>
        <begin position="245"/>
        <end position="264"/>
    </location>
</feature>
<keyword evidence="1" id="KW-1133">Transmembrane helix</keyword>
<dbReference type="RefSeq" id="WP_161813841.1">
    <property type="nucleotide sequence ID" value="NZ_BLJN01000004.1"/>
</dbReference>
<keyword evidence="3" id="KW-0808">Transferase</keyword>
<accession>A0A829YH68</accession>
<keyword evidence="4" id="KW-1185">Reference proteome</keyword>
<feature type="domain" description="Acyltransferase 3" evidence="2">
    <location>
        <begin position="23"/>
        <end position="367"/>
    </location>
</feature>
<reference evidence="4" key="1">
    <citation type="submission" date="2020-01" db="EMBL/GenBank/DDBJ databases">
        <title>'Steroidobacter agaridevorans' sp. nov., agar-degrading bacteria isolated from rhizosphere soils.</title>
        <authorList>
            <person name="Ikenaga M."/>
            <person name="Kataoka M."/>
            <person name="Murouchi A."/>
            <person name="Katsuragi S."/>
            <person name="Sakai M."/>
        </authorList>
    </citation>
    <scope>NUCLEOTIDE SEQUENCE [LARGE SCALE GENOMIC DNA]</scope>
    <source>
        <strain evidence="4">YU21-B</strain>
    </source>
</reference>
<feature type="transmembrane region" description="Helical" evidence="1">
    <location>
        <begin position="52"/>
        <end position="78"/>
    </location>
</feature>
<protein>
    <submittedName>
        <fullName evidence="3">Acyltransferase</fullName>
    </submittedName>
</protein>